<evidence type="ECO:0000256" key="5">
    <source>
        <dbReference type="SAM" id="MobiDB-lite"/>
    </source>
</evidence>
<dbReference type="PIRSF" id="PIRSF036625">
    <property type="entry name" value="GAF_ANTAR"/>
    <property type="match status" value="1"/>
</dbReference>
<feature type="region of interest" description="Disordered" evidence="5">
    <location>
        <begin position="217"/>
        <end position="236"/>
    </location>
</feature>
<dbReference type="RefSeq" id="WP_251916928.1">
    <property type="nucleotide sequence ID" value="NZ_JAMRXG010000016.1"/>
</dbReference>
<keyword evidence="4" id="KW-0804">Transcription</keyword>
<proteinExistence type="predicted"/>
<dbReference type="InterPro" id="IPR036388">
    <property type="entry name" value="WH-like_DNA-bd_sf"/>
</dbReference>
<dbReference type="PROSITE" id="PS50921">
    <property type="entry name" value="ANTAR"/>
    <property type="match status" value="1"/>
</dbReference>
<dbReference type="InterPro" id="IPR012074">
    <property type="entry name" value="GAF_ANTAR"/>
</dbReference>
<dbReference type="Gene3D" id="1.10.10.10">
    <property type="entry name" value="Winged helix-like DNA-binding domain superfamily/Winged helix DNA-binding domain"/>
    <property type="match status" value="1"/>
</dbReference>
<evidence type="ECO:0000313" key="7">
    <source>
        <dbReference type="EMBL" id="MCM6777614.1"/>
    </source>
</evidence>
<accession>A0A9X2EB15</accession>
<evidence type="ECO:0000256" key="2">
    <source>
        <dbReference type="ARBA" id="ARBA00022777"/>
    </source>
</evidence>
<keyword evidence="3" id="KW-0805">Transcription regulation</keyword>
<dbReference type="EMBL" id="JAMRXG010000016">
    <property type="protein sequence ID" value="MCM6777614.1"/>
    <property type="molecule type" value="Genomic_DNA"/>
</dbReference>
<dbReference type="InterPro" id="IPR005561">
    <property type="entry name" value="ANTAR"/>
</dbReference>
<dbReference type="SMART" id="SM00065">
    <property type="entry name" value="GAF"/>
    <property type="match status" value="1"/>
</dbReference>
<dbReference type="Pfam" id="PF03861">
    <property type="entry name" value="ANTAR"/>
    <property type="match status" value="1"/>
</dbReference>
<dbReference type="InterPro" id="IPR011006">
    <property type="entry name" value="CheY-like_superfamily"/>
</dbReference>
<dbReference type="Gene3D" id="3.30.450.40">
    <property type="match status" value="1"/>
</dbReference>
<sequence>MLSTPNVEDSLREIADITARMLPDRPMVAVTLRRNGDTVTVASTGPHASLIDELARDHGLGPCLEALHTAAPVAIPDMTDERRWGAYPARMLARGIRSAHSQPLLIDGVAVGTLNVYSPHPNMFGAAALPAIALTSAHTAVLLAAAIQSARQAALTAQLQSALASRSLIDQALGITMAQRRCDRDAAFEVLRVASQHENIKIVAVAAGIIRAITGNDPTPPHFNVPTRPTPIRRNS</sequence>
<dbReference type="GO" id="GO:0016301">
    <property type="term" value="F:kinase activity"/>
    <property type="evidence" value="ECO:0007669"/>
    <property type="project" value="UniProtKB-KW"/>
</dbReference>
<comment type="caution">
    <text evidence="7">The sequence shown here is derived from an EMBL/GenBank/DDBJ whole genome shotgun (WGS) entry which is preliminary data.</text>
</comment>
<reference evidence="7" key="1">
    <citation type="submission" date="2022-06" db="EMBL/GenBank/DDBJ databases">
        <title>Novel species in genus nocardia.</title>
        <authorList>
            <person name="Li F."/>
        </authorList>
    </citation>
    <scope>NUCLEOTIDE SEQUENCE</scope>
    <source>
        <strain evidence="7">CDC141</strain>
    </source>
</reference>
<dbReference type="SUPFAM" id="SSF55781">
    <property type="entry name" value="GAF domain-like"/>
    <property type="match status" value="1"/>
</dbReference>
<keyword evidence="8" id="KW-1185">Reference proteome</keyword>
<dbReference type="Pfam" id="PF13185">
    <property type="entry name" value="GAF_2"/>
    <property type="match status" value="1"/>
</dbReference>
<dbReference type="AlphaFoldDB" id="A0A9X2EB15"/>
<dbReference type="GO" id="GO:0003723">
    <property type="term" value="F:RNA binding"/>
    <property type="evidence" value="ECO:0007669"/>
    <property type="project" value="InterPro"/>
</dbReference>
<dbReference type="SUPFAM" id="SSF52172">
    <property type="entry name" value="CheY-like"/>
    <property type="match status" value="1"/>
</dbReference>
<evidence type="ECO:0000256" key="3">
    <source>
        <dbReference type="ARBA" id="ARBA00023015"/>
    </source>
</evidence>
<name>A0A9X2EB15_9NOCA</name>
<evidence type="ECO:0000256" key="4">
    <source>
        <dbReference type="ARBA" id="ARBA00023163"/>
    </source>
</evidence>
<evidence type="ECO:0000259" key="6">
    <source>
        <dbReference type="PROSITE" id="PS50921"/>
    </source>
</evidence>
<evidence type="ECO:0000256" key="1">
    <source>
        <dbReference type="ARBA" id="ARBA00022679"/>
    </source>
</evidence>
<evidence type="ECO:0000313" key="8">
    <source>
        <dbReference type="Proteomes" id="UP001139157"/>
    </source>
</evidence>
<keyword evidence="2" id="KW-0418">Kinase</keyword>
<dbReference type="InterPro" id="IPR003018">
    <property type="entry name" value="GAF"/>
</dbReference>
<dbReference type="SMART" id="SM01012">
    <property type="entry name" value="ANTAR"/>
    <property type="match status" value="1"/>
</dbReference>
<dbReference type="Proteomes" id="UP001139157">
    <property type="component" value="Unassembled WGS sequence"/>
</dbReference>
<organism evidence="7 8">
    <name type="scientific">Nocardia pulmonis</name>
    <dbReference type="NCBI Taxonomy" id="2951408"/>
    <lineage>
        <taxon>Bacteria</taxon>
        <taxon>Bacillati</taxon>
        <taxon>Actinomycetota</taxon>
        <taxon>Actinomycetes</taxon>
        <taxon>Mycobacteriales</taxon>
        <taxon>Nocardiaceae</taxon>
        <taxon>Nocardia</taxon>
    </lineage>
</organism>
<keyword evidence="1" id="KW-0808">Transferase</keyword>
<dbReference type="InterPro" id="IPR029016">
    <property type="entry name" value="GAF-like_dom_sf"/>
</dbReference>
<gene>
    <name evidence="7" type="ORF">NDR86_29415</name>
</gene>
<protein>
    <submittedName>
        <fullName evidence="7">GAF and ANTAR domain-containing protein</fullName>
    </submittedName>
</protein>
<feature type="domain" description="ANTAR" evidence="6">
    <location>
        <begin position="149"/>
        <end position="210"/>
    </location>
</feature>